<evidence type="ECO:0000256" key="2">
    <source>
        <dbReference type="ARBA" id="ARBA00022490"/>
    </source>
</evidence>
<reference evidence="7" key="1">
    <citation type="submission" date="2020-12" db="EMBL/GenBank/DDBJ databases">
        <authorList>
            <consortium name="Molecular Ecology Group"/>
        </authorList>
    </citation>
    <scope>NUCLEOTIDE SEQUENCE</scope>
    <source>
        <strain evidence="7">TBG_1078</strain>
    </source>
</reference>
<evidence type="ECO:0000259" key="6">
    <source>
        <dbReference type="Pfam" id="PF15503"/>
    </source>
</evidence>
<gene>
    <name evidence="7" type="ORF">NYPRO_LOCUS14033</name>
</gene>
<keyword evidence="8" id="KW-1185">Reference proteome</keyword>
<evidence type="ECO:0000313" key="8">
    <source>
        <dbReference type="Proteomes" id="UP000645828"/>
    </source>
</evidence>
<evidence type="ECO:0000256" key="1">
    <source>
        <dbReference type="ARBA" id="ARBA00004114"/>
    </source>
</evidence>
<dbReference type="Proteomes" id="UP000645828">
    <property type="component" value="Unassembled WGS sequence"/>
</dbReference>
<accession>A0A811YXC8</accession>
<dbReference type="EMBL" id="CAJHUB010000751">
    <property type="protein sequence ID" value="CAD7681241.1"/>
    <property type="molecule type" value="Genomic_DNA"/>
</dbReference>
<keyword evidence="2" id="KW-0963">Cytoplasm</keyword>
<feature type="compositionally biased region" description="Polar residues" evidence="5">
    <location>
        <begin position="152"/>
        <end position="169"/>
    </location>
</feature>
<dbReference type="InterPro" id="IPR029135">
    <property type="entry name" value="PPP1R35_C"/>
</dbReference>
<name>A0A811YXC8_NYCPR</name>
<dbReference type="AlphaFoldDB" id="A0A811YXC8"/>
<sequence>MTPGPGGAGLQQPWHRGSGDLNLLPTPTPTHRQPQGSLHGQLAPQELPHRVALRSGSQLERHVGQEKQLALSWDLLPDIVAEGLNGPHSKRLFRDLVSLQVPEEQVLNAALKEKLALLPPQARESPHLTLDGLSPLHLLWPRPSEDTFLMHRSNTGLPQETRKASNTQPNPTPKGARKGTANKT</sequence>
<feature type="region of interest" description="Disordered" evidence="5">
    <location>
        <begin position="1"/>
        <end position="40"/>
    </location>
</feature>
<comment type="similarity">
    <text evidence="4">Belongs to the PPP1R35 family.</text>
</comment>
<dbReference type="InterPro" id="IPR033590">
    <property type="entry name" value="PPP1R35"/>
</dbReference>
<organism evidence="7 8">
    <name type="scientific">Nyctereutes procyonoides</name>
    <name type="common">Raccoon dog</name>
    <name type="synonym">Canis procyonoides</name>
    <dbReference type="NCBI Taxonomy" id="34880"/>
    <lineage>
        <taxon>Eukaryota</taxon>
        <taxon>Metazoa</taxon>
        <taxon>Chordata</taxon>
        <taxon>Craniata</taxon>
        <taxon>Vertebrata</taxon>
        <taxon>Euteleostomi</taxon>
        <taxon>Mammalia</taxon>
        <taxon>Eutheria</taxon>
        <taxon>Laurasiatheria</taxon>
        <taxon>Carnivora</taxon>
        <taxon>Caniformia</taxon>
        <taxon>Canidae</taxon>
        <taxon>Nyctereutes</taxon>
    </lineage>
</organism>
<dbReference type="GO" id="GO:1903724">
    <property type="term" value="P:positive regulation of centriole elongation"/>
    <property type="evidence" value="ECO:0007669"/>
    <property type="project" value="TreeGrafter"/>
</dbReference>
<dbReference type="GO" id="GO:0005814">
    <property type="term" value="C:centriole"/>
    <property type="evidence" value="ECO:0007669"/>
    <property type="project" value="UniProtKB-SubCell"/>
</dbReference>
<feature type="region of interest" description="Disordered" evidence="5">
    <location>
        <begin position="149"/>
        <end position="184"/>
    </location>
</feature>
<evidence type="ECO:0000256" key="5">
    <source>
        <dbReference type="SAM" id="MobiDB-lite"/>
    </source>
</evidence>
<feature type="compositionally biased region" description="Polar residues" evidence="5">
    <location>
        <begin position="29"/>
        <end position="38"/>
    </location>
</feature>
<comment type="caution">
    <text evidence="7">The sequence shown here is derived from an EMBL/GenBank/DDBJ whole genome shotgun (WGS) entry which is preliminary data.</text>
</comment>
<dbReference type="GO" id="GO:0019902">
    <property type="term" value="F:phosphatase binding"/>
    <property type="evidence" value="ECO:0007669"/>
    <property type="project" value="InterPro"/>
</dbReference>
<dbReference type="PANTHER" id="PTHR28625">
    <property type="entry name" value="PROTEIN PHOSPHATASE 1 REGULATORY SUBUNIT 35"/>
    <property type="match status" value="1"/>
</dbReference>
<feature type="domain" description="Protein phosphatase 1 regulatory subunit 35 C-terminal" evidence="6">
    <location>
        <begin position="78"/>
        <end position="174"/>
    </location>
</feature>
<comment type="subcellular location">
    <subcellularLocation>
        <location evidence="1">Cytoplasm</location>
        <location evidence="1">Cytoskeleton</location>
        <location evidence="1">Microtubule organizing center</location>
        <location evidence="1">Centrosome</location>
        <location evidence="1">Centriole</location>
    </subcellularLocation>
</comment>
<dbReference type="PANTHER" id="PTHR28625:SF1">
    <property type="entry name" value="PROTEIN PHOSPHATASE 1 REGULATORY SUBUNIT 35"/>
    <property type="match status" value="1"/>
</dbReference>
<keyword evidence="3" id="KW-0206">Cytoskeleton</keyword>
<evidence type="ECO:0000313" key="7">
    <source>
        <dbReference type="EMBL" id="CAD7681241.1"/>
    </source>
</evidence>
<evidence type="ECO:0000256" key="4">
    <source>
        <dbReference type="ARBA" id="ARBA00029452"/>
    </source>
</evidence>
<protein>
    <submittedName>
        <fullName evidence="7">(raccoon dog) hypothetical protein</fullName>
    </submittedName>
</protein>
<dbReference type="GO" id="GO:0045724">
    <property type="term" value="P:positive regulation of cilium assembly"/>
    <property type="evidence" value="ECO:0007669"/>
    <property type="project" value="TreeGrafter"/>
</dbReference>
<proteinExistence type="inferred from homology"/>
<dbReference type="Pfam" id="PF15503">
    <property type="entry name" value="PPP1R35_C"/>
    <property type="match status" value="1"/>
</dbReference>
<evidence type="ECO:0000256" key="3">
    <source>
        <dbReference type="ARBA" id="ARBA00023212"/>
    </source>
</evidence>